<sequence length="360" mass="40339">RGNKPINGSLELSEMYLKGMATLIDRLRAHQFILREEIRRLVYERLSTADAEEGITIAILVVVCVVAPFIIFLVRKATLMVQLFSDTLASKLSILKIEKKRSDRLLYQMLPQVVARQLRQKRQVPAESFESATVYFSDIVGFEELCGDSSPIQIVSLLNAQYKLFDSRLEKYDVYKVETIGDAYMVVSGLPKRKGDRHAVEIACLALDLRHAVQSIPIPHKAGMTLQIRAGINTGPVVAGVVGTKMPRYCLFGDTVNTASRMETTCDPMRIQVSLTSQMSLVKAGGFILEFRGYIEVKGKGDMPTYWLEGRDGLQLTDSNSMTIDITDVNNTKPSFMEMVEEKPMDNSGDKKNSATRQRK</sequence>
<dbReference type="InterPro" id="IPR029787">
    <property type="entry name" value="Nucleotide_cyclase"/>
</dbReference>
<name>A0AAV2QVI9_MEGNR</name>
<evidence type="ECO:0000256" key="12">
    <source>
        <dbReference type="SAM" id="MobiDB-lite"/>
    </source>
</evidence>
<dbReference type="Proteomes" id="UP001497623">
    <property type="component" value="Unassembled WGS sequence"/>
</dbReference>
<comment type="caution">
    <text evidence="15">The sequence shown here is derived from an EMBL/GenBank/DDBJ whole genome shotgun (WGS) entry which is preliminary data.</text>
</comment>
<keyword evidence="16" id="KW-1185">Reference proteome</keyword>
<dbReference type="InterPro" id="IPR018297">
    <property type="entry name" value="A/G_cyclase_CS"/>
</dbReference>
<evidence type="ECO:0000256" key="4">
    <source>
        <dbReference type="ARBA" id="ARBA00022729"/>
    </source>
</evidence>
<gene>
    <name evidence="15" type="ORF">MNOR_LOCUS15970</name>
</gene>
<evidence type="ECO:0000259" key="14">
    <source>
        <dbReference type="PROSITE" id="PS50125"/>
    </source>
</evidence>
<dbReference type="GO" id="GO:0000166">
    <property type="term" value="F:nucleotide binding"/>
    <property type="evidence" value="ECO:0007669"/>
    <property type="project" value="UniProtKB-KW"/>
</dbReference>
<dbReference type="GO" id="GO:0004016">
    <property type="term" value="F:adenylate cyclase activity"/>
    <property type="evidence" value="ECO:0007669"/>
    <property type="project" value="TreeGrafter"/>
</dbReference>
<dbReference type="GO" id="GO:0035556">
    <property type="term" value="P:intracellular signal transduction"/>
    <property type="evidence" value="ECO:0007669"/>
    <property type="project" value="InterPro"/>
</dbReference>
<dbReference type="PROSITE" id="PS50125">
    <property type="entry name" value="GUANYLATE_CYCLASE_2"/>
    <property type="match status" value="1"/>
</dbReference>
<dbReference type="GO" id="GO:0004383">
    <property type="term" value="F:guanylate cyclase activity"/>
    <property type="evidence" value="ECO:0007669"/>
    <property type="project" value="UniProtKB-EC"/>
</dbReference>
<dbReference type="GO" id="GO:0001653">
    <property type="term" value="F:peptide receptor activity"/>
    <property type="evidence" value="ECO:0007669"/>
    <property type="project" value="TreeGrafter"/>
</dbReference>
<dbReference type="GO" id="GO:0005886">
    <property type="term" value="C:plasma membrane"/>
    <property type="evidence" value="ECO:0007669"/>
    <property type="project" value="TreeGrafter"/>
</dbReference>
<protein>
    <recommendedName>
        <fullName evidence="2">guanylate cyclase</fullName>
        <ecNumber evidence="2">4.6.1.2</ecNumber>
    </recommendedName>
</protein>
<evidence type="ECO:0000256" key="11">
    <source>
        <dbReference type="RuleBase" id="RU000405"/>
    </source>
</evidence>
<keyword evidence="5" id="KW-0547">Nucleotide-binding</keyword>
<dbReference type="EC" id="4.6.1.2" evidence="2"/>
<evidence type="ECO:0000256" key="13">
    <source>
        <dbReference type="SAM" id="Phobius"/>
    </source>
</evidence>
<evidence type="ECO:0000256" key="7">
    <source>
        <dbReference type="ARBA" id="ARBA00023136"/>
    </source>
</evidence>
<evidence type="ECO:0000256" key="10">
    <source>
        <dbReference type="ARBA" id="ARBA00023293"/>
    </source>
</evidence>
<dbReference type="SUPFAM" id="SSF55073">
    <property type="entry name" value="Nucleotide cyclase"/>
    <property type="match status" value="1"/>
</dbReference>
<feature type="transmembrane region" description="Helical" evidence="13">
    <location>
        <begin position="55"/>
        <end position="74"/>
    </location>
</feature>
<comment type="similarity">
    <text evidence="11">Belongs to the adenylyl cyclase class-4/guanylyl cyclase family.</text>
</comment>
<dbReference type="AlphaFoldDB" id="A0AAV2QVI9"/>
<evidence type="ECO:0000313" key="16">
    <source>
        <dbReference type="Proteomes" id="UP001497623"/>
    </source>
</evidence>
<dbReference type="PANTHER" id="PTHR11920:SF501">
    <property type="entry name" value="GUANYLATE CYCLASE 32E"/>
    <property type="match status" value="1"/>
</dbReference>
<keyword evidence="10" id="KW-0141">cGMP biosynthesis</keyword>
<evidence type="ECO:0000313" key="15">
    <source>
        <dbReference type="EMBL" id="CAL4097351.1"/>
    </source>
</evidence>
<keyword evidence="9 11" id="KW-0456">Lyase</keyword>
<evidence type="ECO:0000256" key="5">
    <source>
        <dbReference type="ARBA" id="ARBA00022741"/>
    </source>
</evidence>
<evidence type="ECO:0000256" key="8">
    <source>
        <dbReference type="ARBA" id="ARBA00023180"/>
    </source>
</evidence>
<feature type="region of interest" description="Disordered" evidence="12">
    <location>
        <begin position="341"/>
        <end position="360"/>
    </location>
</feature>
<dbReference type="PANTHER" id="PTHR11920">
    <property type="entry name" value="GUANYLYL CYCLASE"/>
    <property type="match status" value="1"/>
</dbReference>
<dbReference type="Gene3D" id="6.10.250.780">
    <property type="match status" value="1"/>
</dbReference>
<keyword evidence="7 13" id="KW-0472">Membrane</keyword>
<feature type="compositionally biased region" description="Basic and acidic residues" evidence="12">
    <location>
        <begin position="341"/>
        <end position="353"/>
    </location>
</feature>
<reference evidence="15 16" key="1">
    <citation type="submission" date="2024-05" db="EMBL/GenBank/DDBJ databases">
        <authorList>
            <person name="Wallberg A."/>
        </authorList>
    </citation>
    <scope>NUCLEOTIDE SEQUENCE [LARGE SCALE GENOMIC DNA]</scope>
</reference>
<evidence type="ECO:0000256" key="9">
    <source>
        <dbReference type="ARBA" id="ARBA00023239"/>
    </source>
</evidence>
<feature type="non-terminal residue" evidence="15">
    <location>
        <position position="1"/>
    </location>
</feature>
<dbReference type="Gene3D" id="3.30.70.1230">
    <property type="entry name" value="Nucleotide cyclase"/>
    <property type="match status" value="1"/>
</dbReference>
<evidence type="ECO:0000256" key="6">
    <source>
        <dbReference type="ARBA" id="ARBA00022989"/>
    </source>
</evidence>
<dbReference type="EMBL" id="CAXKWB010010249">
    <property type="protein sequence ID" value="CAL4097351.1"/>
    <property type="molecule type" value="Genomic_DNA"/>
</dbReference>
<dbReference type="InterPro" id="IPR050401">
    <property type="entry name" value="Cyclic_nucleotide_synthase"/>
</dbReference>
<dbReference type="SMART" id="SM00044">
    <property type="entry name" value="CYCc"/>
    <property type="match status" value="1"/>
</dbReference>
<dbReference type="PROSITE" id="PS00452">
    <property type="entry name" value="GUANYLATE_CYCLASE_1"/>
    <property type="match status" value="1"/>
</dbReference>
<evidence type="ECO:0000256" key="2">
    <source>
        <dbReference type="ARBA" id="ARBA00012202"/>
    </source>
</evidence>
<evidence type="ECO:0000256" key="1">
    <source>
        <dbReference type="ARBA" id="ARBA00004479"/>
    </source>
</evidence>
<evidence type="ECO:0000256" key="3">
    <source>
        <dbReference type="ARBA" id="ARBA00022692"/>
    </source>
</evidence>
<accession>A0AAV2QVI9</accession>
<keyword evidence="4" id="KW-0732">Signal</keyword>
<dbReference type="CDD" id="cd07302">
    <property type="entry name" value="CHD"/>
    <property type="match status" value="1"/>
</dbReference>
<organism evidence="15 16">
    <name type="scientific">Meganyctiphanes norvegica</name>
    <name type="common">Northern krill</name>
    <name type="synonym">Thysanopoda norvegica</name>
    <dbReference type="NCBI Taxonomy" id="48144"/>
    <lineage>
        <taxon>Eukaryota</taxon>
        <taxon>Metazoa</taxon>
        <taxon>Ecdysozoa</taxon>
        <taxon>Arthropoda</taxon>
        <taxon>Crustacea</taxon>
        <taxon>Multicrustacea</taxon>
        <taxon>Malacostraca</taxon>
        <taxon>Eumalacostraca</taxon>
        <taxon>Eucarida</taxon>
        <taxon>Euphausiacea</taxon>
        <taxon>Euphausiidae</taxon>
        <taxon>Meganyctiphanes</taxon>
    </lineage>
</organism>
<dbReference type="FunFam" id="3.30.70.1230:FF:000028">
    <property type="entry name" value="Guanylate cyclase"/>
    <property type="match status" value="1"/>
</dbReference>
<dbReference type="InterPro" id="IPR001054">
    <property type="entry name" value="A/G_cyclase"/>
</dbReference>
<dbReference type="InterPro" id="IPR011645">
    <property type="entry name" value="HNOB_dom_associated"/>
</dbReference>
<keyword evidence="6 13" id="KW-1133">Transmembrane helix</keyword>
<comment type="subcellular location">
    <subcellularLocation>
        <location evidence="1">Membrane</location>
        <topology evidence="1">Single-pass type I membrane protein</topology>
    </subcellularLocation>
</comment>
<dbReference type="GO" id="GO:0007168">
    <property type="term" value="P:receptor guanylyl cyclase signaling pathway"/>
    <property type="evidence" value="ECO:0007669"/>
    <property type="project" value="TreeGrafter"/>
</dbReference>
<feature type="domain" description="Guanylate cyclase" evidence="14">
    <location>
        <begin position="133"/>
        <end position="263"/>
    </location>
</feature>
<keyword evidence="8" id="KW-0325">Glycoprotein</keyword>
<keyword evidence="3 13" id="KW-0812">Transmembrane</keyword>
<proteinExistence type="inferred from homology"/>
<dbReference type="Pfam" id="PF07701">
    <property type="entry name" value="HNOBA"/>
    <property type="match status" value="1"/>
</dbReference>
<dbReference type="Pfam" id="PF00211">
    <property type="entry name" value="Guanylate_cyc"/>
    <property type="match status" value="1"/>
</dbReference>